<evidence type="ECO:0000313" key="7">
    <source>
        <dbReference type="Proteomes" id="UP000219369"/>
    </source>
</evidence>
<sequence>MADEAIDTCRAGSFFPKASLTQDGWSTKEEATSTCYCGAVQLCFAHTSHRCQPLSKPGFIFSFVCHCSDCRKITASMFTSGFVILDTHLKHVRGEEHLNQFSQSETVERKGNVMTNFFCSTCGSLMYRRAESYPGASLLRLGTVDDFKLAETALRPTIEQYIKHRVDWLNDIENVEHAEGQFSL</sequence>
<dbReference type="InterPro" id="IPR006913">
    <property type="entry name" value="CENP-V/GFA"/>
</dbReference>
<gene>
    <name evidence="6" type="ORF">FRV6_16528</name>
</gene>
<dbReference type="InterPro" id="IPR011057">
    <property type="entry name" value="Mss4-like_sf"/>
</dbReference>
<dbReference type="Gene3D" id="3.90.1590.10">
    <property type="entry name" value="glutathione-dependent formaldehyde- activating enzyme (gfa)"/>
    <property type="match status" value="1"/>
</dbReference>
<dbReference type="VEuPathDB" id="FungiDB:FOIG_09913"/>
<evidence type="ECO:0000259" key="5">
    <source>
        <dbReference type="PROSITE" id="PS51891"/>
    </source>
</evidence>
<dbReference type="PANTHER" id="PTHR33337:SF8">
    <property type="entry name" value="CENP-V_GFA DOMAIN-CONTAINING PROTEIN"/>
    <property type="match status" value="1"/>
</dbReference>
<evidence type="ECO:0000313" key="6">
    <source>
        <dbReference type="EMBL" id="SCO92400.1"/>
    </source>
</evidence>
<feature type="domain" description="CENP-V/GFA" evidence="5">
    <location>
        <begin position="31"/>
        <end position="158"/>
    </location>
</feature>
<evidence type="ECO:0000256" key="3">
    <source>
        <dbReference type="ARBA" id="ARBA00022833"/>
    </source>
</evidence>
<accession>A0A2H3U662</accession>
<dbReference type="OrthoDB" id="428768at2759"/>
<dbReference type="GO" id="GO:0046872">
    <property type="term" value="F:metal ion binding"/>
    <property type="evidence" value="ECO:0007669"/>
    <property type="project" value="UniProtKB-KW"/>
</dbReference>
<dbReference type="VEuPathDB" id="FungiDB:FOMG_09247"/>
<evidence type="ECO:0000256" key="2">
    <source>
        <dbReference type="ARBA" id="ARBA00022723"/>
    </source>
</evidence>
<dbReference type="VEuPathDB" id="FungiDB:HZS61_011990"/>
<name>A0A2H3U662_FUSOX</name>
<dbReference type="PANTHER" id="PTHR33337">
    <property type="entry name" value="GFA DOMAIN-CONTAINING PROTEIN"/>
    <property type="match status" value="1"/>
</dbReference>
<dbReference type="Proteomes" id="UP000219369">
    <property type="component" value="Unassembled WGS sequence"/>
</dbReference>
<dbReference type="EMBL" id="FMJY01000011">
    <property type="protein sequence ID" value="SCO92400.1"/>
    <property type="molecule type" value="Genomic_DNA"/>
</dbReference>
<dbReference type="AlphaFoldDB" id="A0A2H3U662"/>
<dbReference type="VEuPathDB" id="FungiDB:FOXG_07655"/>
<dbReference type="PROSITE" id="PS51891">
    <property type="entry name" value="CENP_V_GFA"/>
    <property type="match status" value="1"/>
</dbReference>
<keyword evidence="3" id="KW-0862">Zinc</keyword>
<evidence type="ECO:0000256" key="1">
    <source>
        <dbReference type="ARBA" id="ARBA00005495"/>
    </source>
</evidence>
<dbReference type="Pfam" id="PF04828">
    <property type="entry name" value="GFA"/>
    <property type="match status" value="1"/>
</dbReference>
<keyword evidence="2" id="KW-0479">Metal-binding</keyword>
<keyword evidence="4" id="KW-0456">Lyase</keyword>
<comment type="similarity">
    <text evidence="1">Belongs to the Gfa family.</text>
</comment>
<dbReference type="GO" id="GO:0016846">
    <property type="term" value="F:carbon-sulfur lyase activity"/>
    <property type="evidence" value="ECO:0007669"/>
    <property type="project" value="InterPro"/>
</dbReference>
<evidence type="ECO:0000256" key="4">
    <source>
        <dbReference type="ARBA" id="ARBA00023239"/>
    </source>
</evidence>
<dbReference type="VEuPathDB" id="FungiDB:FOC1_g10014550"/>
<dbReference type="VEuPathDB" id="FungiDB:FOZG_16164"/>
<dbReference type="SUPFAM" id="SSF51316">
    <property type="entry name" value="Mss4-like"/>
    <property type="match status" value="1"/>
</dbReference>
<dbReference type="VEuPathDB" id="FungiDB:FOC4_g10012559"/>
<proteinExistence type="inferred from homology"/>
<organism evidence="6 7">
    <name type="scientific">Fusarium oxysporum</name>
    <name type="common">Fusarium vascular wilt</name>
    <dbReference type="NCBI Taxonomy" id="5507"/>
    <lineage>
        <taxon>Eukaryota</taxon>
        <taxon>Fungi</taxon>
        <taxon>Dikarya</taxon>
        <taxon>Ascomycota</taxon>
        <taxon>Pezizomycotina</taxon>
        <taxon>Sordariomycetes</taxon>
        <taxon>Hypocreomycetidae</taxon>
        <taxon>Hypocreales</taxon>
        <taxon>Nectriaceae</taxon>
        <taxon>Fusarium</taxon>
        <taxon>Fusarium oxysporum species complex</taxon>
    </lineage>
</organism>
<protein>
    <recommendedName>
        <fullName evidence="5">CENP-V/GFA domain-containing protein</fullName>
    </recommendedName>
</protein>
<reference evidence="7" key="1">
    <citation type="submission" date="2016-09" db="EMBL/GenBank/DDBJ databases">
        <authorList>
            <person name="Guldener U."/>
        </authorList>
    </citation>
    <scope>NUCLEOTIDE SEQUENCE [LARGE SCALE GENOMIC DNA]</scope>
    <source>
        <strain evidence="7">V64-1</strain>
    </source>
</reference>